<dbReference type="Gene3D" id="3.40.50.300">
    <property type="entry name" value="P-loop containing nucleotide triphosphate hydrolases"/>
    <property type="match status" value="2"/>
</dbReference>
<dbReference type="CDD" id="cd03257">
    <property type="entry name" value="ABC_NikE_OppD_transporters"/>
    <property type="match status" value="2"/>
</dbReference>
<dbReference type="EMBL" id="CP051635">
    <property type="protein sequence ID" value="UTC99431.1"/>
    <property type="molecule type" value="Genomic_DNA"/>
</dbReference>
<dbReference type="SMART" id="SM00382">
    <property type="entry name" value="AAA"/>
    <property type="match status" value="2"/>
</dbReference>
<evidence type="ECO:0000256" key="12">
    <source>
        <dbReference type="ARBA" id="ARBA00044143"/>
    </source>
</evidence>
<keyword evidence="3" id="KW-0813">Transport</keyword>
<evidence type="ECO:0000256" key="2">
    <source>
        <dbReference type="ARBA" id="ARBA00005417"/>
    </source>
</evidence>
<dbReference type="NCBIfam" id="NF007739">
    <property type="entry name" value="PRK10419.1"/>
    <property type="match status" value="2"/>
</dbReference>
<evidence type="ECO:0000256" key="8">
    <source>
        <dbReference type="ARBA" id="ARBA00023065"/>
    </source>
</evidence>
<evidence type="ECO:0000256" key="4">
    <source>
        <dbReference type="ARBA" id="ARBA00022475"/>
    </source>
</evidence>
<dbReference type="PANTHER" id="PTHR43297">
    <property type="entry name" value="OLIGOPEPTIDE TRANSPORT ATP-BINDING PROTEIN APPD"/>
    <property type="match status" value="1"/>
</dbReference>
<dbReference type="SUPFAM" id="SSF52540">
    <property type="entry name" value="P-loop containing nucleoside triphosphate hydrolases"/>
    <property type="match status" value="2"/>
</dbReference>
<accession>A0A9Q9EWI9</accession>
<evidence type="ECO:0000313" key="16">
    <source>
        <dbReference type="Proteomes" id="UP001056981"/>
    </source>
</evidence>
<dbReference type="GO" id="GO:0015833">
    <property type="term" value="P:peptide transport"/>
    <property type="evidence" value="ECO:0007669"/>
    <property type="project" value="InterPro"/>
</dbReference>
<keyword evidence="4" id="KW-1003">Cell membrane</keyword>
<sequence>MVDNKVKDTVISIKNLHVHYVTEDEIYRAVNGLNLEILKGEVVGLVGETGAGKTTTALSIMQLVPDPPGIIVDGEIYYDGKNIIRNTEKENRIVRGNGISMIFQDPMTALNPIMTIGEQLEEVVETHEKMPKQDIKKRVVDMLETVGINKERYNDYPHQFSGGMKQRVVIAMALLCKPQLLIADEPTTALDVTIQAQILNIMQDLIKKFDMSMLLITHDLGVVAETCNKVCIMYAGEIVESGNVEDVFEQPKHPYTVGLFGSIPKIDEDVAELSPIKGSVSNSSELPDGCYFYPRCPYAKDICMKEKPGIKGDNHMYRCHFDISKLVLNTGEDKNTTIDKINIENKIEVLNDNIPNIANEKPLLEVRNLKKYFPLVSGYLHAVDDVSFAIPRGKTLGIVGESGCGKSTLGRTVLRLHEPTAGSILYDGMDITNFNSEEMRKLRQNFQIIFQDPYASLNPRMSVSQIIGEPLTIHKKFSEKQALQKRILELMSLVGLSKKAYNNYPHEFDGGRRQRIVIARALAMNPEFIVCDEPVSALDVSVQAQILNLLMQLQKQIGLTYMFISHDLSVVKHISDEIGVMYLGQLIERAPKNEIFYKPLHPYTIALLSAIPSITVNKKTSRILLKGEIVSPINPKKGCRFESRCPFAIEICSKITPTLKNVACDHFVACHRWNEIENGNCKYSNT</sequence>
<evidence type="ECO:0000256" key="11">
    <source>
        <dbReference type="ARBA" id="ARBA00039098"/>
    </source>
</evidence>
<evidence type="ECO:0000256" key="3">
    <source>
        <dbReference type="ARBA" id="ARBA00022448"/>
    </source>
</evidence>
<dbReference type="InterPro" id="IPR003593">
    <property type="entry name" value="AAA+_ATPase"/>
</dbReference>
<dbReference type="EC" id="7.2.2.11" evidence="11"/>
<evidence type="ECO:0000256" key="1">
    <source>
        <dbReference type="ARBA" id="ARBA00004417"/>
    </source>
</evidence>
<evidence type="ECO:0000259" key="14">
    <source>
        <dbReference type="PROSITE" id="PS50893"/>
    </source>
</evidence>
<dbReference type="FunFam" id="3.40.50.300:FF:000016">
    <property type="entry name" value="Oligopeptide ABC transporter ATP-binding component"/>
    <property type="match status" value="2"/>
</dbReference>
<evidence type="ECO:0000256" key="9">
    <source>
        <dbReference type="ARBA" id="ARBA00023136"/>
    </source>
</evidence>
<dbReference type="Pfam" id="PF08352">
    <property type="entry name" value="oligo_HPY"/>
    <property type="match status" value="2"/>
</dbReference>
<dbReference type="GO" id="GO:0015413">
    <property type="term" value="F:ABC-type nickel transporter activity"/>
    <property type="evidence" value="ECO:0007669"/>
    <property type="project" value="UniProtKB-EC"/>
</dbReference>
<dbReference type="GO" id="GO:0005524">
    <property type="term" value="F:ATP binding"/>
    <property type="evidence" value="ECO:0007669"/>
    <property type="project" value="UniProtKB-KW"/>
</dbReference>
<keyword evidence="7" id="KW-1278">Translocase</keyword>
<dbReference type="NCBIfam" id="NF008453">
    <property type="entry name" value="PRK11308.1"/>
    <property type="match status" value="2"/>
</dbReference>
<dbReference type="GO" id="GO:0005886">
    <property type="term" value="C:plasma membrane"/>
    <property type="evidence" value="ECO:0007669"/>
    <property type="project" value="UniProtKB-SubCell"/>
</dbReference>
<name>A0A9Q9EWI9_TREDN</name>
<keyword evidence="8" id="KW-0406">Ion transport</keyword>
<evidence type="ECO:0000256" key="6">
    <source>
        <dbReference type="ARBA" id="ARBA00022840"/>
    </source>
</evidence>
<feature type="domain" description="ABC transporter" evidence="14">
    <location>
        <begin position="364"/>
        <end position="608"/>
    </location>
</feature>
<dbReference type="Pfam" id="PF00005">
    <property type="entry name" value="ABC_tran"/>
    <property type="match status" value="2"/>
</dbReference>
<dbReference type="InterPro" id="IPR013563">
    <property type="entry name" value="Oligopep_ABC_C"/>
</dbReference>
<dbReference type="InterPro" id="IPR017871">
    <property type="entry name" value="ABC_transporter-like_CS"/>
</dbReference>
<dbReference type="PROSITE" id="PS00211">
    <property type="entry name" value="ABC_TRANSPORTER_1"/>
    <property type="match status" value="1"/>
</dbReference>
<evidence type="ECO:0000313" key="15">
    <source>
        <dbReference type="EMBL" id="UTC99431.1"/>
    </source>
</evidence>
<dbReference type="PROSITE" id="PS50893">
    <property type="entry name" value="ABC_TRANSPORTER_2"/>
    <property type="match status" value="2"/>
</dbReference>
<organism evidence="15 16">
    <name type="scientific">Treponema denticola</name>
    <dbReference type="NCBI Taxonomy" id="158"/>
    <lineage>
        <taxon>Bacteria</taxon>
        <taxon>Pseudomonadati</taxon>
        <taxon>Spirochaetota</taxon>
        <taxon>Spirochaetia</taxon>
        <taxon>Spirochaetales</taxon>
        <taxon>Treponemataceae</taxon>
        <taxon>Treponema</taxon>
    </lineage>
</organism>
<evidence type="ECO:0000256" key="10">
    <source>
        <dbReference type="ARBA" id="ARBA00038669"/>
    </source>
</evidence>
<dbReference type="NCBIfam" id="TIGR01727">
    <property type="entry name" value="oligo_HPY"/>
    <property type="match status" value="2"/>
</dbReference>
<dbReference type="InterPro" id="IPR050388">
    <property type="entry name" value="ABC_Ni/Peptide_Import"/>
</dbReference>
<keyword evidence="5" id="KW-0547">Nucleotide-binding</keyword>
<dbReference type="AlphaFoldDB" id="A0A9Q9EWI9"/>
<dbReference type="RefSeq" id="WP_367618047.1">
    <property type="nucleotide sequence ID" value="NZ_CP051522.1"/>
</dbReference>
<comment type="similarity">
    <text evidence="2">Belongs to the ABC transporter superfamily.</text>
</comment>
<feature type="domain" description="ABC transporter" evidence="14">
    <location>
        <begin position="13"/>
        <end position="260"/>
    </location>
</feature>
<comment type="catalytic activity">
    <reaction evidence="13">
        <text>Ni(2+)(out) + ATP + H2O = Ni(2+)(in) + ADP + phosphate + H(+)</text>
        <dbReference type="Rhea" id="RHEA:15557"/>
        <dbReference type="ChEBI" id="CHEBI:15377"/>
        <dbReference type="ChEBI" id="CHEBI:15378"/>
        <dbReference type="ChEBI" id="CHEBI:30616"/>
        <dbReference type="ChEBI" id="CHEBI:43474"/>
        <dbReference type="ChEBI" id="CHEBI:49786"/>
        <dbReference type="ChEBI" id="CHEBI:456216"/>
        <dbReference type="EC" id="7.2.2.11"/>
    </reaction>
    <physiologicalReaction direction="left-to-right" evidence="13">
        <dbReference type="Rhea" id="RHEA:15558"/>
    </physiologicalReaction>
</comment>
<gene>
    <name evidence="15" type="ORF">E4N86_01400</name>
</gene>
<evidence type="ECO:0000256" key="5">
    <source>
        <dbReference type="ARBA" id="ARBA00022741"/>
    </source>
</evidence>
<evidence type="ECO:0000256" key="7">
    <source>
        <dbReference type="ARBA" id="ARBA00022967"/>
    </source>
</evidence>
<dbReference type="InterPro" id="IPR003439">
    <property type="entry name" value="ABC_transporter-like_ATP-bd"/>
</dbReference>
<keyword evidence="9" id="KW-0472">Membrane</keyword>
<dbReference type="PANTHER" id="PTHR43297:SF13">
    <property type="entry name" value="NICKEL ABC TRANSPORTER, ATP-BINDING PROTEIN"/>
    <property type="match status" value="1"/>
</dbReference>
<dbReference type="InterPro" id="IPR027417">
    <property type="entry name" value="P-loop_NTPase"/>
</dbReference>
<comment type="subcellular location">
    <subcellularLocation>
        <location evidence="1">Cell inner membrane</location>
        <topology evidence="1">Peripheral membrane protein</topology>
    </subcellularLocation>
</comment>
<keyword evidence="6 15" id="KW-0067">ATP-binding</keyword>
<proteinExistence type="inferred from homology"/>
<evidence type="ECO:0000256" key="13">
    <source>
        <dbReference type="ARBA" id="ARBA00048610"/>
    </source>
</evidence>
<dbReference type="GO" id="GO:0016887">
    <property type="term" value="F:ATP hydrolysis activity"/>
    <property type="evidence" value="ECO:0007669"/>
    <property type="project" value="InterPro"/>
</dbReference>
<comment type="subunit">
    <text evidence="10">The complex is composed of two ATP-binding proteins (NikD and NikE), two transmembrane proteins (NikB and NikC) and a solute-binding protein (NikA).</text>
</comment>
<reference evidence="15" key="1">
    <citation type="submission" date="2020-04" db="EMBL/GenBank/DDBJ databases">
        <title>Comparative genomics of oral phylogroup-2 Treponema strains.</title>
        <authorList>
            <person name="Zeng H."/>
            <person name="Chan Y.K."/>
            <person name="Watt R.M."/>
        </authorList>
    </citation>
    <scope>NUCLEOTIDE SEQUENCE</scope>
    <source>
        <strain evidence="15">OMZ 905</strain>
    </source>
</reference>
<protein>
    <recommendedName>
        <fullName evidence="12">Nickel import system ATP-binding protein NikD</fullName>
        <ecNumber evidence="11">7.2.2.11</ecNumber>
    </recommendedName>
</protein>
<dbReference type="Proteomes" id="UP001056981">
    <property type="component" value="Chromosome"/>
</dbReference>